<dbReference type="InterPro" id="IPR054090">
    <property type="entry name" value="Cep192_Spd-2-like_dom"/>
</dbReference>
<dbReference type="InterPro" id="IPR013783">
    <property type="entry name" value="Ig-like_fold"/>
</dbReference>
<feature type="signal peptide" evidence="6">
    <location>
        <begin position="1"/>
        <end position="30"/>
    </location>
</feature>
<name>A0A3M2RJT7_9GAMM</name>
<evidence type="ECO:0000256" key="5">
    <source>
        <dbReference type="ARBA" id="ARBA00023273"/>
    </source>
</evidence>
<accession>A0A3M2RJT7</accession>
<evidence type="ECO:0000256" key="4">
    <source>
        <dbReference type="ARBA" id="ARBA00023069"/>
    </source>
</evidence>
<organism evidence="10 11">
    <name type="scientific">Marinobacter litoralis</name>
    <dbReference type="NCBI Taxonomy" id="187981"/>
    <lineage>
        <taxon>Bacteria</taxon>
        <taxon>Pseudomonadati</taxon>
        <taxon>Pseudomonadota</taxon>
        <taxon>Gammaproteobacteria</taxon>
        <taxon>Pseudomonadales</taxon>
        <taxon>Marinobacteraceae</taxon>
        <taxon>Marinobacter</taxon>
    </lineage>
</organism>
<reference evidence="10 11" key="1">
    <citation type="submission" date="2018-08" db="EMBL/GenBank/DDBJ databases">
        <title>Whole Genome Sequence of the Moderate Halophilic Marine Bacterium Marinobacter litoralis Sw-45.</title>
        <authorList>
            <person name="Musa H."/>
        </authorList>
    </citation>
    <scope>NUCLEOTIDE SEQUENCE [LARGE SCALE GENOMIC DNA]</scope>
    <source>
        <strain evidence="10 11">Sw-45</strain>
    </source>
</reference>
<dbReference type="EMBL" id="QMDL01000001">
    <property type="protein sequence ID" value="RMJ05590.1"/>
    <property type="molecule type" value="Genomic_DNA"/>
</dbReference>
<proteinExistence type="predicted"/>
<feature type="domain" description="Cep192/Spd-2-like" evidence="8">
    <location>
        <begin position="211"/>
        <end position="314"/>
    </location>
</feature>
<keyword evidence="4" id="KW-0969">Cilium</keyword>
<evidence type="ECO:0000256" key="3">
    <source>
        <dbReference type="ARBA" id="ARBA00022490"/>
    </source>
</evidence>
<evidence type="ECO:0000256" key="1">
    <source>
        <dbReference type="ARBA" id="ARBA00004138"/>
    </source>
</evidence>
<dbReference type="Pfam" id="PF22073">
    <property type="entry name" value="Cep192_D4"/>
    <property type="match status" value="1"/>
</dbReference>
<dbReference type="GO" id="GO:0005737">
    <property type="term" value="C:cytoplasm"/>
    <property type="evidence" value="ECO:0007669"/>
    <property type="project" value="UniProtKB-SubCell"/>
</dbReference>
<dbReference type="Proteomes" id="UP000265903">
    <property type="component" value="Unassembled WGS sequence"/>
</dbReference>
<dbReference type="Pfam" id="PF22544">
    <property type="entry name" value="HYDIN_VesB_CFA65-like_Ig"/>
    <property type="match status" value="1"/>
</dbReference>
<keyword evidence="3" id="KW-0963">Cytoplasm</keyword>
<feature type="domain" description="HYDIN/VesB/CFA65-like Ig-like" evidence="9">
    <location>
        <begin position="320"/>
        <end position="416"/>
    </location>
</feature>
<gene>
    <name evidence="10" type="ORF">DOQ08_00260</name>
</gene>
<dbReference type="OrthoDB" id="6056921at2"/>
<dbReference type="AlphaFoldDB" id="A0A3M2RJT7"/>
<keyword evidence="5" id="KW-0966">Cell projection</keyword>
<evidence type="ECO:0008006" key="12">
    <source>
        <dbReference type="Google" id="ProtNLM"/>
    </source>
</evidence>
<dbReference type="InterPro" id="IPR053879">
    <property type="entry name" value="HYDIN_VesB_CFA65-like_Ig"/>
</dbReference>
<dbReference type="InterPro" id="IPR046542">
    <property type="entry name" value="DUF6801"/>
</dbReference>
<keyword evidence="6" id="KW-0732">Signal</keyword>
<keyword evidence="11" id="KW-1185">Reference proteome</keyword>
<evidence type="ECO:0000259" key="9">
    <source>
        <dbReference type="Pfam" id="PF22544"/>
    </source>
</evidence>
<evidence type="ECO:0000256" key="2">
    <source>
        <dbReference type="ARBA" id="ARBA00004496"/>
    </source>
</evidence>
<comment type="subcellular location">
    <subcellularLocation>
        <location evidence="1">Cell projection</location>
        <location evidence="1">Cilium</location>
    </subcellularLocation>
    <subcellularLocation>
        <location evidence="2">Cytoplasm</location>
    </subcellularLocation>
</comment>
<dbReference type="Gene3D" id="2.60.40.10">
    <property type="entry name" value="Immunoglobulins"/>
    <property type="match status" value="2"/>
</dbReference>
<dbReference type="Pfam" id="PF20611">
    <property type="entry name" value="DUF6801"/>
    <property type="match status" value="1"/>
</dbReference>
<dbReference type="NCBIfam" id="NF012200">
    <property type="entry name" value="choice_anch_D"/>
    <property type="match status" value="2"/>
</dbReference>
<evidence type="ECO:0000259" key="8">
    <source>
        <dbReference type="Pfam" id="PF22073"/>
    </source>
</evidence>
<evidence type="ECO:0000256" key="6">
    <source>
        <dbReference type="SAM" id="SignalP"/>
    </source>
</evidence>
<dbReference type="RefSeq" id="WP_114333103.1">
    <property type="nucleotide sequence ID" value="NZ_QMDL01000001.1"/>
</dbReference>
<protein>
    <recommendedName>
        <fullName evidence="12">Abnormal spindle-like microcephaly-associated protein ASH domain-containing protein</fullName>
    </recommendedName>
</protein>
<feature type="domain" description="DUF6801" evidence="7">
    <location>
        <begin position="41"/>
        <end position="197"/>
    </location>
</feature>
<feature type="chain" id="PRO_5018094260" description="Abnormal spindle-like microcephaly-associated protein ASH domain-containing protein" evidence="6">
    <location>
        <begin position="31"/>
        <end position="606"/>
    </location>
</feature>
<comment type="caution">
    <text evidence="10">The sequence shown here is derived from an EMBL/GenBank/DDBJ whole genome shotgun (WGS) entry which is preliminary data.</text>
</comment>
<evidence type="ECO:0000259" key="7">
    <source>
        <dbReference type="Pfam" id="PF20611"/>
    </source>
</evidence>
<sequence>MKLSNLNTNVRKLGPAVAAAALMAGGASNAAAEQVSTELAFECPFPLIGTQPIRAQISADIPAVASVGDPTPQFEVTAITVVNDDARTGLKLVGSETVEGVATSTNNVITAGRNLEQIVTLNIPPTAIPAESGEFNVPASGVAPEILFTADDIGQAEIRVGALQLELIARTANGDIAPAPIGEITTDCVQLPNQNNLLQTITIAGEVVETPRISVDAQELAFGSVQAGLSAQQSVSVLSTGSAALGINNISISGPDAQLFTQTSDCGSSLAPDASCSVNVTFAPSTDGTRNATLTIESTDADKPSIDIALSGRGTLAPTPEIAVTPGSVDLGRVQVGTSKSEQVTIANNGNAALLIDSIALTGSNAGDFTQTNNCTTVATGASCSVELNYTAGAAGVSTAALVIRSSDTENAEVTVPVTAEAFEEPTGGAELELLLGLEGSTLIAATGGSLPLNGSIATLLDLASGTFEADTQVNPTSGNFTIKVLWSKMHAAANVEFEQAGLTTGSLVNGKLTANSPLYVKVPKVAIKLFGLPVRIGGGDQCRTSTPVDIQLASPEGSNFSPATGGNVTGVYDLPPLENCGLLTSVLNKFMSGPGNTINLNLTPQ</sequence>
<evidence type="ECO:0000313" key="10">
    <source>
        <dbReference type="EMBL" id="RMJ05590.1"/>
    </source>
</evidence>
<evidence type="ECO:0000313" key="11">
    <source>
        <dbReference type="Proteomes" id="UP000265903"/>
    </source>
</evidence>